<dbReference type="RefSeq" id="WP_354269875.1">
    <property type="nucleotide sequence ID" value="NZ_JBEPTQ010000001.1"/>
</dbReference>
<keyword evidence="2" id="KW-1185">Reference proteome</keyword>
<evidence type="ECO:0000313" key="2">
    <source>
        <dbReference type="Proteomes" id="UP001549291"/>
    </source>
</evidence>
<accession>A0ABV2RH55</accession>
<gene>
    <name evidence="1" type="ORF">ABIF63_000240</name>
</gene>
<sequence>MHQLKVVSMQFVPLLSSVTDLAFEHGRLDLIGENRKMAGQLLEQVPLGSVARSLMSLHSAASLMDLGEEDSQKVVGLSTAEFAKADPVDFTKQIKSTFDPTPTVATKVFKIGQLNLGVMHVECHPSRPVIATKSDGSIKEGDIFYRYPGQSARIKYSDLRTLLDERDKQARLQILPMVDELLKLGPRKAMITDLERGVMTGDGVSLQIEAGLVDQIQFIREGEFSEKKGAPTLRLMGDVQAVRAGGEIVRRGFVTPSDIVRDFLEQSSPYEPKEYVRCVLEGGNGAWLPIHYFARKAGLDASKLAVFIDGTNAPNSRKDIYKDRASGKKTAFKASSGQGTLYLSRIMLGESPELPDATAASHVGFAICALSDQPPMELRQLLGLLLRSKELIEGSAKAASAMSVMRRAAARVDELYFSGPGK</sequence>
<proteinExistence type="predicted"/>
<protein>
    <submittedName>
        <fullName evidence="1">Uncharacterized protein</fullName>
    </submittedName>
</protein>
<dbReference type="Proteomes" id="UP001549291">
    <property type="component" value="Unassembled WGS sequence"/>
</dbReference>
<name>A0ABV2RH55_BRAJP</name>
<comment type="caution">
    <text evidence="1">The sequence shown here is derived from an EMBL/GenBank/DDBJ whole genome shotgun (WGS) entry which is preliminary data.</text>
</comment>
<organism evidence="1 2">
    <name type="scientific">Bradyrhizobium japonicum</name>
    <dbReference type="NCBI Taxonomy" id="375"/>
    <lineage>
        <taxon>Bacteria</taxon>
        <taxon>Pseudomonadati</taxon>
        <taxon>Pseudomonadota</taxon>
        <taxon>Alphaproteobacteria</taxon>
        <taxon>Hyphomicrobiales</taxon>
        <taxon>Nitrobacteraceae</taxon>
        <taxon>Bradyrhizobium</taxon>
    </lineage>
</organism>
<dbReference type="EMBL" id="JBEPTQ010000001">
    <property type="protein sequence ID" value="MET4716137.1"/>
    <property type="molecule type" value="Genomic_DNA"/>
</dbReference>
<evidence type="ECO:0000313" key="1">
    <source>
        <dbReference type="EMBL" id="MET4716137.1"/>
    </source>
</evidence>
<reference evidence="1 2" key="1">
    <citation type="submission" date="2024-06" db="EMBL/GenBank/DDBJ databases">
        <title>Genomic Encyclopedia of Type Strains, Phase V (KMG-V): Genome sequencing to study the core and pangenomes of soil and plant-associated prokaryotes.</title>
        <authorList>
            <person name="Whitman W."/>
        </authorList>
    </citation>
    <scope>NUCLEOTIDE SEQUENCE [LARGE SCALE GENOMIC DNA]</scope>
    <source>
        <strain evidence="1 2">USDA 160</strain>
    </source>
</reference>